<feature type="region of interest" description="Disordered" evidence="1">
    <location>
        <begin position="156"/>
        <end position="186"/>
    </location>
</feature>
<keyword evidence="2" id="KW-1133">Transmembrane helix</keyword>
<name>A0A7M7NFF3_STRPU</name>
<dbReference type="OMA" id="EHDRINI"/>
<dbReference type="Proteomes" id="UP000007110">
    <property type="component" value="Unassembled WGS sequence"/>
</dbReference>
<feature type="transmembrane region" description="Helical" evidence="2">
    <location>
        <begin position="45"/>
        <end position="63"/>
    </location>
</feature>
<dbReference type="EnsemblMetazoa" id="XM_030979788">
    <property type="protein sequence ID" value="XP_030835648"/>
    <property type="gene ID" value="LOC100889841"/>
</dbReference>
<evidence type="ECO:0000313" key="4">
    <source>
        <dbReference type="Proteomes" id="UP000007110"/>
    </source>
</evidence>
<feature type="transmembrane region" description="Helical" evidence="2">
    <location>
        <begin position="197"/>
        <end position="221"/>
    </location>
</feature>
<evidence type="ECO:0000313" key="3">
    <source>
        <dbReference type="EnsemblMetazoa" id="XP_030835648"/>
    </source>
</evidence>
<accession>A0A7M7NFF3</accession>
<dbReference type="InParanoid" id="A0A7M7NFF3"/>
<reference evidence="3" key="2">
    <citation type="submission" date="2021-01" db="UniProtKB">
        <authorList>
            <consortium name="EnsemblMetazoa"/>
        </authorList>
    </citation>
    <scope>IDENTIFICATION</scope>
</reference>
<keyword evidence="2" id="KW-0472">Membrane</keyword>
<evidence type="ECO:0000256" key="2">
    <source>
        <dbReference type="SAM" id="Phobius"/>
    </source>
</evidence>
<protein>
    <submittedName>
        <fullName evidence="3">Uncharacterized protein</fullName>
    </submittedName>
</protein>
<dbReference type="OrthoDB" id="10407317at2759"/>
<reference evidence="4" key="1">
    <citation type="submission" date="2015-02" db="EMBL/GenBank/DDBJ databases">
        <title>Genome sequencing for Strongylocentrotus purpuratus.</title>
        <authorList>
            <person name="Murali S."/>
            <person name="Liu Y."/>
            <person name="Vee V."/>
            <person name="English A."/>
            <person name="Wang M."/>
            <person name="Skinner E."/>
            <person name="Han Y."/>
            <person name="Muzny D.M."/>
            <person name="Worley K.C."/>
            <person name="Gibbs R.A."/>
        </authorList>
    </citation>
    <scope>NUCLEOTIDE SEQUENCE</scope>
</reference>
<feature type="compositionally biased region" description="Basic and acidic residues" evidence="1">
    <location>
        <begin position="15"/>
        <end position="24"/>
    </location>
</feature>
<dbReference type="AlphaFoldDB" id="A0A7M7NFF3"/>
<proteinExistence type="predicted"/>
<keyword evidence="2" id="KW-0812">Transmembrane</keyword>
<sequence>MEIGPESVLNSAGDPARHCPERGRGHTASTTDSAMVFGLKPVYKMFYLYLILAVFLCLPTSIYCAPAHHEQSQNSVDTNEGRFQNKGEQYYRDDANIGEKGTIYKQMSLKEKLREKFSTSKHDRIEAKPFTLKAEISLDWRDMKDFLRSLVKGSATTTHHTDGTPPHRSARDTETQMGAAESGDGGTGISNLSPAAVVGTIVGGTVGVFLIVVLTVIFCSYRNYSSLEMRQRTADVYGGRGRGYPQAERRM</sequence>
<organism evidence="3 4">
    <name type="scientific">Strongylocentrotus purpuratus</name>
    <name type="common">Purple sea urchin</name>
    <dbReference type="NCBI Taxonomy" id="7668"/>
    <lineage>
        <taxon>Eukaryota</taxon>
        <taxon>Metazoa</taxon>
        <taxon>Echinodermata</taxon>
        <taxon>Eleutherozoa</taxon>
        <taxon>Echinozoa</taxon>
        <taxon>Echinoidea</taxon>
        <taxon>Euechinoidea</taxon>
        <taxon>Echinacea</taxon>
        <taxon>Camarodonta</taxon>
        <taxon>Echinidea</taxon>
        <taxon>Strongylocentrotidae</taxon>
        <taxon>Strongylocentrotus</taxon>
    </lineage>
</organism>
<feature type="region of interest" description="Disordered" evidence="1">
    <location>
        <begin position="1"/>
        <end position="28"/>
    </location>
</feature>
<dbReference type="RefSeq" id="XP_030835648.1">
    <property type="nucleotide sequence ID" value="XM_030979788.1"/>
</dbReference>
<dbReference type="GeneID" id="100889841"/>
<dbReference type="KEGG" id="spu:100889841"/>
<keyword evidence="4" id="KW-1185">Reference proteome</keyword>
<evidence type="ECO:0000256" key="1">
    <source>
        <dbReference type="SAM" id="MobiDB-lite"/>
    </source>
</evidence>